<evidence type="ECO:0000259" key="1">
    <source>
        <dbReference type="PROSITE" id="PS51186"/>
    </source>
</evidence>
<dbReference type="InterPro" id="IPR051531">
    <property type="entry name" value="N-acetyltransferase"/>
</dbReference>
<reference evidence="2 3" key="1">
    <citation type="submission" date="2020-10" db="EMBL/GenBank/DDBJ databases">
        <title>Connecting structure to function with the recovery of over 1000 high-quality activated sludge metagenome-assembled genomes encoding full-length rRNA genes using long-read sequencing.</title>
        <authorList>
            <person name="Singleton C.M."/>
            <person name="Petriglieri F."/>
            <person name="Kristensen J.M."/>
            <person name="Kirkegaard R.H."/>
            <person name="Michaelsen T.Y."/>
            <person name="Andersen M.H."/>
            <person name="Karst S.M."/>
            <person name="Dueholm M.S."/>
            <person name="Nielsen P.H."/>
            <person name="Albertsen M."/>
        </authorList>
    </citation>
    <scope>NUCLEOTIDE SEQUENCE [LARGE SCALE GENOMIC DNA]</scope>
    <source>
        <strain evidence="2">Ribe_18-Q3-R11-54_BAT3C.373</strain>
    </source>
</reference>
<accession>A0A9D7S6D6</accession>
<dbReference type="SUPFAM" id="SSF55729">
    <property type="entry name" value="Acyl-CoA N-acyltransferases (Nat)"/>
    <property type="match status" value="1"/>
</dbReference>
<dbReference type="InterPro" id="IPR000182">
    <property type="entry name" value="GNAT_dom"/>
</dbReference>
<feature type="domain" description="N-acetyltransferase" evidence="1">
    <location>
        <begin position="21"/>
        <end position="177"/>
    </location>
</feature>
<organism evidence="2 3">
    <name type="scientific">Candidatus Defluviibacterium haderslevense</name>
    <dbReference type="NCBI Taxonomy" id="2981993"/>
    <lineage>
        <taxon>Bacteria</taxon>
        <taxon>Pseudomonadati</taxon>
        <taxon>Bacteroidota</taxon>
        <taxon>Saprospiria</taxon>
        <taxon>Saprospirales</taxon>
        <taxon>Saprospiraceae</taxon>
        <taxon>Candidatus Defluviibacterium</taxon>
    </lineage>
</organism>
<gene>
    <name evidence="2" type="ORF">IPO85_00790</name>
</gene>
<dbReference type="CDD" id="cd04301">
    <property type="entry name" value="NAT_SF"/>
    <property type="match status" value="1"/>
</dbReference>
<dbReference type="InterPro" id="IPR016181">
    <property type="entry name" value="Acyl_CoA_acyltransferase"/>
</dbReference>
<dbReference type="EMBL" id="JADKFW010000004">
    <property type="protein sequence ID" value="MBK9716063.1"/>
    <property type="molecule type" value="Genomic_DNA"/>
</dbReference>
<dbReference type="GO" id="GO:0016747">
    <property type="term" value="F:acyltransferase activity, transferring groups other than amino-acyl groups"/>
    <property type="evidence" value="ECO:0007669"/>
    <property type="project" value="InterPro"/>
</dbReference>
<comment type="caution">
    <text evidence="2">The sequence shown here is derived from an EMBL/GenBank/DDBJ whole genome shotgun (WGS) entry which is preliminary data.</text>
</comment>
<name>A0A9D7S6D6_9BACT</name>
<sequence length="187" mass="21713">MKVKSLNLNFEPFPILESSRLSLRKILPGDATDFYKMRSDQEVMKYIDKPMMKSVVEAKAFIKQIEADRLLGNGINWGITLREENKLIGTIGFWRMDKPNYRTEVGYMLQTKHQGKGLVSEALQTVLDFAFNQMHVHSVEANINPSNDRSRNLLIKNGFVKEAYFRENYFYNGKFLDSEIYSLISKV</sequence>
<dbReference type="Gene3D" id="3.40.630.30">
    <property type="match status" value="1"/>
</dbReference>
<dbReference type="PROSITE" id="PS51186">
    <property type="entry name" value="GNAT"/>
    <property type="match status" value="1"/>
</dbReference>
<evidence type="ECO:0000313" key="2">
    <source>
        <dbReference type="EMBL" id="MBK9716063.1"/>
    </source>
</evidence>
<dbReference type="PANTHER" id="PTHR43792:SF1">
    <property type="entry name" value="N-ACETYLTRANSFERASE DOMAIN-CONTAINING PROTEIN"/>
    <property type="match status" value="1"/>
</dbReference>
<dbReference type="Pfam" id="PF13302">
    <property type="entry name" value="Acetyltransf_3"/>
    <property type="match status" value="1"/>
</dbReference>
<dbReference type="PANTHER" id="PTHR43792">
    <property type="entry name" value="GNAT FAMILY, PUTATIVE (AFU_ORTHOLOGUE AFUA_3G00765)-RELATED-RELATED"/>
    <property type="match status" value="1"/>
</dbReference>
<dbReference type="Proteomes" id="UP000808349">
    <property type="component" value="Unassembled WGS sequence"/>
</dbReference>
<proteinExistence type="predicted"/>
<dbReference type="AlphaFoldDB" id="A0A9D7S6D6"/>
<protein>
    <submittedName>
        <fullName evidence="2">GNAT family N-acetyltransferase</fullName>
    </submittedName>
</protein>
<evidence type="ECO:0000313" key="3">
    <source>
        <dbReference type="Proteomes" id="UP000808349"/>
    </source>
</evidence>